<comment type="caution">
    <text evidence="3">The sequence shown here is derived from an EMBL/GenBank/DDBJ whole genome shotgun (WGS) entry which is preliminary data.</text>
</comment>
<keyword evidence="4" id="KW-1185">Reference proteome</keyword>
<dbReference type="InterPro" id="IPR016874">
    <property type="entry name" value="TcmP-like"/>
</dbReference>
<accession>A0A2W2EXQ3</accession>
<dbReference type="GO" id="GO:0032259">
    <property type="term" value="P:methylation"/>
    <property type="evidence" value="ECO:0007669"/>
    <property type="project" value="UniProtKB-KW"/>
</dbReference>
<dbReference type="SUPFAM" id="SSF53335">
    <property type="entry name" value="S-adenosyl-L-methionine-dependent methyltransferases"/>
    <property type="match status" value="1"/>
</dbReference>
<name>A0A2W2EXQ3_9ACTN</name>
<reference evidence="3 4" key="1">
    <citation type="submission" date="2018-01" db="EMBL/GenBank/DDBJ databases">
        <title>Draft genome sequence of Nonomuraea sp. KC333.</title>
        <authorList>
            <person name="Sahin N."/>
            <person name="Saygin H."/>
            <person name="Ay H."/>
        </authorList>
    </citation>
    <scope>NUCLEOTIDE SEQUENCE [LARGE SCALE GENOMIC DNA]</scope>
    <source>
        <strain evidence="3 4">KC333</strain>
    </source>
</reference>
<keyword evidence="1 3" id="KW-0489">Methyltransferase</keyword>
<protein>
    <submittedName>
        <fullName evidence="3">Class I SAM-dependent methyltransferase</fullName>
    </submittedName>
</protein>
<sequence length="303" mass="34285">MSRSCQVTPSGSDPLVAGTLPRFRAGPRFAQAEPGACLACRRSAGLAFGRLEPPPNRLPDPILGDAYAEQVMRRLDPGYDKRRFGTSQMGLVAVVRTKAHDDWARSFLAEHPDAVVLHLGCGLDARAYRVDPPATVDWYDLDYPAVIELRQQLLPPREHYTLIGSSVTDLTWLERVPRSRPVLMIAEGLVPYLTETDVRRLLTSVVDAFPTGRLQFDTVPVWAWRTSKWDPTLRKYDAQFHCGFNTPAALAEWHPRLEYVDEAPMYDSPILMAKAPANARRMYRLLNLLPGMKRSTRIVRFRF</sequence>
<dbReference type="InterPro" id="IPR029063">
    <property type="entry name" value="SAM-dependent_MTases_sf"/>
</dbReference>
<dbReference type="OrthoDB" id="9800233at2"/>
<proteinExistence type="predicted"/>
<keyword evidence="2 3" id="KW-0808">Transferase</keyword>
<evidence type="ECO:0000313" key="4">
    <source>
        <dbReference type="Proteomes" id="UP000249304"/>
    </source>
</evidence>
<evidence type="ECO:0000256" key="1">
    <source>
        <dbReference type="ARBA" id="ARBA00022603"/>
    </source>
</evidence>
<evidence type="ECO:0000256" key="2">
    <source>
        <dbReference type="ARBA" id="ARBA00022679"/>
    </source>
</evidence>
<dbReference type="EMBL" id="POUD01000253">
    <property type="protein sequence ID" value="PZG09064.1"/>
    <property type="molecule type" value="Genomic_DNA"/>
</dbReference>
<dbReference type="PIRSF" id="PIRSF028177">
    <property type="entry name" value="Polyketide_synth_Omtfrase_TcmP"/>
    <property type="match status" value="1"/>
</dbReference>
<dbReference type="Gene3D" id="3.40.50.150">
    <property type="entry name" value="Vaccinia Virus protein VP39"/>
    <property type="match status" value="1"/>
</dbReference>
<dbReference type="Proteomes" id="UP000249304">
    <property type="component" value="Unassembled WGS sequence"/>
</dbReference>
<evidence type="ECO:0000313" key="3">
    <source>
        <dbReference type="EMBL" id="PZG09064.1"/>
    </source>
</evidence>
<dbReference type="GO" id="GO:0008168">
    <property type="term" value="F:methyltransferase activity"/>
    <property type="evidence" value="ECO:0007669"/>
    <property type="project" value="UniProtKB-KW"/>
</dbReference>
<gene>
    <name evidence="3" type="ORF">C1J01_38115</name>
</gene>
<dbReference type="PANTHER" id="PTHR43619">
    <property type="entry name" value="S-ADENOSYL-L-METHIONINE-DEPENDENT METHYLTRANSFERASE YKTD-RELATED"/>
    <property type="match status" value="1"/>
</dbReference>
<dbReference type="InterPro" id="IPR007213">
    <property type="entry name" value="Ppm1/Ppm2/Tcmp"/>
</dbReference>
<organism evidence="3 4">
    <name type="scientific">Nonomuraea aridisoli</name>
    <dbReference type="NCBI Taxonomy" id="2070368"/>
    <lineage>
        <taxon>Bacteria</taxon>
        <taxon>Bacillati</taxon>
        <taxon>Actinomycetota</taxon>
        <taxon>Actinomycetes</taxon>
        <taxon>Streptosporangiales</taxon>
        <taxon>Streptosporangiaceae</taxon>
        <taxon>Nonomuraea</taxon>
    </lineage>
</organism>
<dbReference type="Pfam" id="PF04072">
    <property type="entry name" value="LCM"/>
    <property type="match status" value="1"/>
</dbReference>
<dbReference type="PANTHER" id="PTHR43619:SF2">
    <property type="entry name" value="S-ADENOSYL-L-METHIONINE-DEPENDENT METHYLTRANSFERASES SUPERFAMILY PROTEIN"/>
    <property type="match status" value="1"/>
</dbReference>
<dbReference type="AlphaFoldDB" id="A0A2W2EXQ3"/>